<feature type="domain" description="Aminotransferase class I/classII large" evidence="7">
    <location>
        <begin position="54"/>
        <end position="375"/>
    </location>
</feature>
<evidence type="ECO:0000256" key="5">
    <source>
        <dbReference type="ARBA" id="ARBA00022898"/>
    </source>
</evidence>
<reference evidence="8 9" key="1">
    <citation type="journal article" date="2015" name="Nature">
        <title>rRNA introns, odd ribosomes, and small enigmatic genomes across a large radiation of phyla.</title>
        <authorList>
            <person name="Brown C.T."/>
            <person name="Hug L.A."/>
            <person name="Thomas B.C."/>
            <person name="Sharon I."/>
            <person name="Castelle C.J."/>
            <person name="Singh A."/>
            <person name="Wilkins M.J."/>
            <person name="Williams K.H."/>
            <person name="Banfield J.F."/>
        </authorList>
    </citation>
    <scope>NUCLEOTIDE SEQUENCE [LARGE SCALE GENOMIC DNA]</scope>
</reference>
<dbReference type="CDD" id="cd00609">
    <property type="entry name" value="AAT_like"/>
    <property type="match status" value="1"/>
</dbReference>
<dbReference type="GO" id="GO:0008483">
    <property type="term" value="F:transaminase activity"/>
    <property type="evidence" value="ECO:0007669"/>
    <property type="project" value="UniProtKB-KW"/>
</dbReference>
<evidence type="ECO:0000256" key="3">
    <source>
        <dbReference type="ARBA" id="ARBA00022576"/>
    </source>
</evidence>
<dbReference type="InterPro" id="IPR015424">
    <property type="entry name" value="PyrdxlP-dep_Trfase"/>
</dbReference>
<dbReference type="InterPro" id="IPR015421">
    <property type="entry name" value="PyrdxlP-dep_Trfase_major"/>
</dbReference>
<sequence>MHNAKRFKNFIAEGAHSFFPIIAPLVAAYQKETGNRPIFGHLGEPREEPNPRVRTRLAKAALDTKTFPRAHHYGPMAGLEQARAAIAGHFERRGFYGRQKIDPNQVVITVSGKMALNILSLLLIEEGDKCALFGPTYPGHAAGPSMAMGRLVRIPVREKHDWSPDPDEMRTILYKEKPKFLVLCDPQNPTGGVLTKRARQVIVEYVSRHKAIVFEDTIYHDHVYAKDYHPLSWYPEIAKQVFIVDGASKNQAATGWRLGIIILPPRVYKELLPKVLSLQNTFYSCPPTLLVEAIIPGFEKAGDVWIERNRAEYMKRRDVVARGVNLLRGVTCATPLGAFYSMWNIRKTGRTPDEFARLLARHAGVTVLPAKYFGANTFDWHGQSLFPEAGDYVRYSYVGSLEDQREAMKRLKKMFT</sequence>
<protein>
    <recommendedName>
        <fullName evidence="6">Aminotransferase</fullName>
        <ecNumber evidence="6">2.6.1.-</ecNumber>
    </recommendedName>
</protein>
<dbReference type="Gene3D" id="3.90.1150.10">
    <property type="entry name" value="Aspartate Aminotransferase, domain 1"/>
    <property type="match status" value="1"/>
</dbReference>
<dbReference type="Gene3D" id="3.40.640.10">
    <property type="entry name" value="Type I PLP-dependent aspartate aminotransferase-like (Major domain)"/>
    <property type="match status" value="1"/>
</dbReference>
<comment type="cofactor">
    <cofactor evidence="1 6">
        <name>pyridoxal 5'-phosphate</name>
        <dbReference type="ChEBI" id="CHEBI:597326"/>
    </cofactor>
</comment>
<dbReference type="InterPro" id="IPR050596">
    <property type="entry name" value="AspAT/PAT-like"/>
</dbReference>
<evidence type="ECO:0000256" key="6">
    <source>
        <dbReference type="RuleBase" id="RU000481"/>
    </source>
</evidence>
<evidence type="ECO:0000259" key="7">
    <source>
        <dbReference type="Pfam" id="PF00155"/>
    </source>
</evidence>
<accession>A0A0G1QZB9</accession>
<evidence type="ECO:0000313" key="9">
    <source>
        <dbReference type="Proteomes" id="UP000034911"/>
    </source>
</evidence>
<dbReference type="GO" id="GO:0030170">
    <property type="term" value="F:pyridoxal phosphate binding"/>
    <property type="evidence" value="ECO:0007669"/>
    <property type="project" value="InterPro"/>
</dbReference>
<evidence type="ECO:0000256" key="1">
    <source>
        <dbReference type="ARBA" id="ARBA00001933"/>
    </source>
</evidence>
<dbReference type="InterPro" id="IPR004839">
    <property type="entry name" value="Aminotransferase_I/II_large"/>
</dbReference>
<comment type="similarity">
    <text evidence="2 6">Belongs to the class-I pyridoxal-phosphate-dependent aminotransferase family.</text>
</comment>
<dbReference type="SUPFAM" id="SSF53383">
    <property type="entry name" value="PLP-dependent transferases"/>
    <property type="match status" value="1"/>
</dbReference>
<evidence type="ECO:0000256" key="4">
    <source>
        <dbReference type="ARBA" id="ARBA00022679"/>
    </source>
</evidence>
<dbReference type="AlphaFoldDB" id="A0A0G1QZB9"/>
<name>A0A0G1QZB9_9BACT</name>
<gene>
    <name evidence="8" type="ORF">UX20_C0007G0003</name>
</gene>
<dbReference type="PROSITE" id="PS00105">
    <property type="entry name" value="AA_TRANSFER_CLASS_1"/>
    <property type="match status" value="1"/>
</dbReference>
<dbReference type="EC" id="2.6.1.-" evidence="6"/>
<proteinExistence type="inferred from homology"/>
<keyword evidence="4 6" id="KW-0808">Transferase</keyword>
<dbReference type="InterPro" id="IPR004838">
    <property type="entry name" value="NHTrfase_class1_PyrdxlP-BS"/>
</dbReference>
<dbReference type="InterPro" id="IPR015422">
    <property type="entry name" value="PyrdxlP-dep_Trfase_small"/>
</dbReference>
<evidence type="ECO:0000313" key="8">
    <source>
        <dbReference type="EMBL" id="KKU14025.1"/>
    </source>
</evidence>
<organism evidence="8 9">
    <name type="scientific">Candidatus Magasanikbacteria bacterium GW2011_GWC2_45_8</name>
    <dbReference type="NCBI Taxonomy" id="1619050"/>
    <lineage>
        <taxon>Bacteria</taxon>
        <taxon>Candidatus Magasanikiibacteriota</taxon>
    </lineage>
</organism>
<dbReference type="STRING" id="1619050.UX20_C0007G0003"/>
<dbReference type="EMBL" id="LCLH01000007">
    <property type="protein sequence ID" value="KKU14025.1"/>
    <property type="molecule type" value="Genomic_DNA"/>
</dbReference>
<dbReference type="PANTHER" id="PTHR46383">
    <property type="entry name" value="ASPARTATE AMINOTRANSFERASE"/>
    <property type="match status" value="1"/>
</dbReference>
<dbReference type="Pfam" id="PF00155">
    <property type="entry name" value="Aminotran_1_2"/>
    <property type="match status" value="1"/>
</dbReference>
<keyword evidence="3 6" id="KW-0032">Aminotransferase</keyword>
<keyword evidence="5" id="KW-0663">Pyridoxal phosphate</keyword>
<dbReference type="Proteomes" id="UP000034911">
    <property type="component" value="Unassembled WGS sequence"/>
</dbReference>
<dbReference type="GO" id="GO:0006520">
    <property type="term" value="P:amino acid metabolic process"/>
    <property type="evidence" value="ECO:0007669"/>
    <property type="project" value="InterPro"/>
</dbReference>
<comment type="caution">
    <text evidence="8">The sequence shown here is derived from an EMBL/GenBank/DDBJ whole genome shotgun (WGS) entry which is preliminary data.</text>
</comment>
<evidence type="ECO:0000256" key="2">
    <source>
        <dbReference type="ARBA" id="ARBA00007441"/>
    </source>
</evidence>